<evidence type="ECO:0000313" key="1">
    <source>
        <dbReference type="EMBL" id="ALG12476.1"/>
    </source>
</evidence>
<accession>A0A0N9IBE2</accession>
<evidence type="ECO:0000313" key="2">
    <source>
        <dbReference type="Proteomes" id="UP000063699"/>
    </source>
</evidence>
<dbReference type="Proteomes" id="UP000063699">
    <property type="component" value="Chromosome"/>
</dbReference>
<sequence length="130" mass="14602">MGAQSAPRLFERVEDFVFGHRLIDPPLQNPLRPAAGQGDRFVGGEQRYFDVFQFPFDGEAFERSPGNTRHALADHHVEPPPRMLRFVQQISDATVARNGNVEPLVVAALATLVEFHTPRLNVVEVHDDHP</sequence>
<protein>
    <submittedName>
        <fullName evidence="1">Uncharacterized protein</fullName>
    </submittedName>
</protein>
<proteinExistence type="predicted"/>
<dbReference type="AlphaFoldDB" id="A0A0N9IBE2"/>
<keyword evidence="2" id="KW-1185">Reference proteome</keyword>
<gene>
    <name evidence="1" type="ORF">AOZ06_41450</name>
</gene>
<name>A0A0N9IBE2_9PSEU</name>
<organism evidence="1 2">
    <name type="scientific">Kibdelosporangium phytohabitans</name>
    <dbReference type="NCBI Taxonomy" id="860235"/>
    <lineage>
        <taxon>Bacteria</taxon>
        <taxon>Bacillati</taxon>
        <taxon>Actinomycetota</taxon>
        <taxon>Actinomycetes</taxon>
        <taxon>Pseudonocardiales</taxon>
        <taxon>Pseudonocardiaceae</taxon>
        <taxon>Kibdelosporangium</taxon>
    </lineage>
</organism>
<reference evidence="1 2" key="1">
    <citation type="submission" date="2015-07" db="EMBL/GenBank/DDBJ databases">
        <title>Genome sequencing of Kibdelosporangium phytohabitans.</title>
        <authorList>
            <person name="Qin S."/>
            <person name="Xing K."/>
        </authorList>
    </citation>
    <scope>NUCLEOTIDE SEQUENCE [LARGE SCALE GENOMIC DNA]</scope>
    <source>
        <strain evidence="1 2">KLBMP1111</strain>
    </source>
</reference>
<dbReference type="KEGG" id="kphy:AOZ06_41450"/>
<dbReference type="EMBL" id="CP012752">
    <property type="protein sequence ID" value="ALG12476.1"/>
    <property type="molecule type" value="Genomic_DNA"/>
</dbReference>